<sequence length="490" mass="55956">MPRLSSRPEADVADLVEKAQQTQTLSPAVDNFLSAHENAFFALFSRQIELIKSRSQDLREAQITIFDKALLALTEHPKCLMHSASVKFFCEEYLNIDLGGPITQLTRTLQQTVQAPEALKQALLSSDDATMVALEAEREIKKSSRPLPAISHLRREMEPRLGALWNVYELARADYLIALDRSNREKTISTAKFLRDTAENILLYLENKNADALMITELEGTFKHAKNTVVCLTGGKIRKFDTAEIEGLKGVPRGPSRLGHPYSRQYPDPSDTETRYNSTALPQGLSSSDRPTGYENRGRLRRNELLPRRNVSSSADQPTRDDHYGYGGETSSYVAVSVSDPVRRDHYSELDDQDRPESRAVTPEPETRRESDYCREERSASPAPSPRRGDGGRDRSRPRQYRRRYRSRSSDSRYYRPSLRRREYPRITSRADDRVPDRNRGPARNERAKIPMPGRGHSGIPYGYDSERLVDSYRPEYRDEDDLSMNENEV</sequence>
<feature type="compositionally biased region" description="Basic and acidic residues" evidence="1">
    <location>
        <begin position="296"/>
        <end position="307"/>
    </location>
</feature>
<dbReference type="VEuPathDB" id="FungiDB:A1O7_08729"/>
<proteinExistence type="predicted"/>
<dbReference type="AlphaFoldDB" id="W9WB72"/>
<dbReference type="Proteomes" id="UP000019473">
    <property type="component" value="Unassembled WGS sequence"/>
</dbReference>
<name>W9WB72_9EURO</name>
<feature type="compositionally biased region" description="Basic and acidic residues" evidence="1">
    <location>
        <begin position="347"/>
        <end position="358"/>
    </location>
</feature>
<dbReference type="GeneID" id="19183294"/>
<feature type="compositionally biased region" description="Basic and acidic residues" evidence="1">
    <location>
        <begin position="387"/>
        <end position="397"/>
    </location>
</feature>
<dbReference type="EMBL" id="AMGW01000006">
    <property type="protein sequence ID" value="EXJ55799.1"/>
    <property type="molecule type" value="Genomic_DNA"/>
</dbReference>
<comment type="caution">
    <text evidence="2">The sequence shown here is derived from an EMBL/GenBank/DDBJ whole genome shotgun (WGS) entry which is preliminary data.</text>
</comment>
<gene>
    <name evidence="2" type="ORF">A1O7_08729</name>
</gene>
<dbReference type="RefSeq" id="XP_007760909.1">
    <property type="nucleotide sequence ID" value="XM_007762719.1"/>
</dbReference>
<organism evidence="2 3">
    <name type="scientific">Cladophialophora yegresii CBS 114405</name>
    <dbReference type="NCBI Taxonomy" id="1182544"/>
    <lineage>
        <taxon>Eukaryota</taxon>
        <taxon>Fungi</taxon>
        <taxon>Dikarya</taxon>
        <taxon>Ascomycota</taxon>
        <taxon>Pezizomycotina</taxon>
        <taxon>Eurotiomycetes</taxon>
        <taxon>Chaetothyriomycetidae</taxon>
        <taxon>Chaetothyriales</taxon>
        <taxon>Herpotrichiellaceae</taxon>
        <taxon>Cladophialophora</taxon>
    </lineage>
</organism>
<evidence type="ECO:0000313" key="2">
    <source>
        <dbReference type="EMBL" id="EXJ55799.1"/>
    </source>
</evidence>
<feature type="compositionally biased region" description="Basic and acidic residues" evidence="1">
    <location>
        <begin position="365"/>
        <end position="379"/>
    </location>
</feature>
<feature type="compositionally biased region" description="Basic residues" evidence="1">
    <location>
        <begin position="398"/>
        <end position="407"/>
    </location>
</feature>
<feature type="compositionally biased region" description="Polar residues" evidence="1">
    <location>
        <begin position="275"/>
        <end position="290"/>
    </location>
</feature>
<reference evidence="2 3" key="1">
    <citation type="submission" date="2013-03" db="EMBL/GenBank/DDBJ databases">
        <title>The Genome Sequence of Cladophialophora yegresii CBS 114405.</title>
        <authorList>
            <consortium name="The Broad Institute Genomics Platform"/>
            <person name="Cuomo C."/>
            <person name="de Hoog S."/>
            <person name="Gorbushina A."/>
            <person name="Walker B."/>
            <person name="Young S.K."/>
            <person name="Zeng Q."/>
            <person name="Gargeya S."/>
            <person name="Fitzgerald M."/>
            <person name="Haas B."/>
            <person name="Abouelleil A."/>
            <person name="Allen A.W."/>
            <person name="Alvarado L."/>
            <person name="Arachchi H.M."/>
            <person name="Berlin A.M."/>
            <person name="Chapman S.B."/>
            <person name="Gainer-Dewar J."/>
            <person name="Goldberg J."/>
            <person name="Griggs A."/>
            <person name="Gujja S."/>
            <person name="Hansen M."/>
            <person name="Howarth C."/>
            <person name="Imamovic A."/>
            <person name="Ireland A."/>
            <person name="Larimer J."/>
            <person name="McCowan C."/>
            <person name="Murphy C."/>
            <person name="Pearson M."/>
            <person name="Poon T.W."/>
            <person name="Priest M."/>
            <person name="Roberts A."/>
            <person name="Saif S."/>
            <person name="Shea T."/>
            <person name="Sisk P."/>
            <person name="Sykes S."/>
            <person name="Wortman J."/>
            <person name="Nusbaum C."/>
            <person name="Birren B."/>
        </authorList>
    </citation>
    <scope>NUCLEOTIDE SEQUENCE [LARGE SCALE GENOMIC DNA]</scope>
    <source>
        <strain evidence="2 3">CBS 114405</strain>
    </source>
</reference>
<dbReference type="OrthoDB" id="5296805at2759"/>
<dbReference type="HOGENOM" id="CLU_043551_0_0_1"/>
<evidence type="ECO:0000313" key="3">
    <source>
        <dbReference type="Proteomes" id="UP000019473"/>
    </source>
</evidence>
<feature type="region of interest" description="Disordered" evidence="1">
    <location>
        <begin position="347"/>
        <end position="466"/>
    </location>
</feature>
<evidence type="ECO:0000256" key="1">
    <source>
        <dbReference type="SAM" id="MobiDB-lite"/>
    </source>
</evidence>
<feature type="compositionally biased region" description="Basic and acidic residues" evidence="1">
    <location>
        <begin position="408"/>
        <end position="449"/>
    </location>
</feature>
<protein>
    <submittedName>
        <fullName evidence="2">Uncharacterized protein</fullName>
    </submittedName>
</protein>
<accession>W9WB72</accession>
<dbReference type="eggNOG" id="ENOG502RFSA">
    <property type="taxonomic scope" value="Eukaryota"/>
</dbReference>
<keyword evidence="3" id="KW-1185">Reference proteome</keyword>
<feature type="region of interest" description="Disordered" evidence="1">
    <location>
        <begin position="248"/>
        <end position="329"/>
    </location>
</feature>